<evidence type="ECO:0000313" key="1">
    <source>
        <dbReference type="EMBL" id="MEI5906727.1"/>
    </source>
</evidence>
<name>A0ABU8HBV8_9BACI</name>
<organism evidence="1 2">
    <name type="scientific">Bacillus spongiae</name>
    <dbReference type="NCBI Taxonomy" id="2683610"/>
    <lineage>
        <taxon>Bacteria</taxon>
        <taxon>Bacillati</taxon>
        <taxon>Bacillota</taxon>
        <taxon>Bacilli</taxon>
        <taxon>Bacillales</taxon>
        <taxon>Bacillaceae</taxon>
        <taxon>Bacillus</taxon>
    </lineage>
</organism>
<dbReference type="Gene3D" id="4.10.280.10">
    <property type="entry name" value="Helix-loop-helix DNA-binding domain"/>
    <property type="match status" value="1"/>
</dbReference>
<dbReference type="Pfam" id="PF09388">
    <property type="entry name" value="SpoOE-like"/>
    <property type="match status" value="1"/>
</dbReference>
<dbReference type="Proteomes" id="UP001312865">
    <property type="component" value="Unassembled WGS sequence"/>
</dbReference>
<reference evidence="1 2" key="1">
    <citation type="journal article" date="2018" name="J. Microbiol.">
        <title>Bacillus spongiae sp. nov., isolated from sponge of Jeju Island.</title>
        <authorList>
            <person name="Lee G.E."/>
            <person name="Im W.T."/>
            <person name="Park J.S."/>
        </authorList>
    </citation>
    <scope>NUCLEOTIDE SEQUENCE [LARGE SCALE GENOMIC DNA]</scope>
    <source>
        <strain evidence="1 2">135PIL107-10</strain>
    </source>
</reference>
<accession>A0ABU8HBV8</accession>
<gene>
    <name evidence="1" type="ORF">WAK64_06605</name>
</gene>
<comment type="caution">
    <text evidence="1">The sequence shown here is derived from an EMBL/GenBank/DDBJ whole genome shotgun (WGS) entry which is preliminary data.</text>
</comment>
<protein>
    <submittedName>
        <fullName evidence="1">Aspartyl-phosphate phosphatase Spo0E family protein</fullName>
    </submittedName>
</protein>
<dbReference type="InterPro" id="IPR036638">
    <property type="entry name" value="HLH_DNA-bd_sf"/>
</dbReference>
<dbReference type="SUPFAM" id="SSF140500">
    <property type="entry name" value="BAS1536-like"/>
    <property type="match status" value="1"/>
</dbReference>
<dbReference type="RefSeq" id="WP_336586160.1">
    <property type="nucleotide sequence ID" value="NZ_JBBAXC010000004.1"/>
</dbReference>
<keyword evidence="2" id="KW-1185">Reference proteome</keyword>
<sequence length="58" mass="6818">MSKQILIEKIEQKRLDLFKVASLHGLNSSEAIRYSQELDELLNCYNELYLEKKMVTSL</sequence>
<proteinExistence type="predicted"/>
<dbReference type="InterPro" id="IPR018540">
    <property type="entry name" value="Spo0E-like"/>
</dbReference>
<evidence type="ECO:0000313" key="2">
    <source>
        <dbReference type="Proteomes" id="UP001312865"/>
    </source>
</evidence>
<dbReference type="EMBL" id="JBBAXC010000004">
    <property type="protein sequence ID" value="MEI5906727.1"/>
    <property type="molecule type" value="Genomic_DNA"/>
</dbReference>
<dbReference type="InterPro" id="IPR037208">
    <property type="entry name" value="Spo0E-like_sf"/>
</dbReference>